<organism evidence="2 3">
    <name type="scientific">Physocladia obscura</name>
    <dbReference type="NCBI Taxonomy" id="109957"/>
    <lineage>
        <taxon>Eukaryota</taxon>
        <taxon>Fungi</taxon>
        <taxon>Fungi incertae sedis</taxon>
        <taxon>Chytridiomycota</taxon>
        <taxon>Chytridiomycota incertae sedis</taxon>
        <taxon>Chytridiomycetes</taxon>
        <taxon>Chytridiales</taxon>
        <taxon>Chytriomycetaceae</taxon>
        <taxon>Physocladia</taxon>
    </lineage>
</organism>
<evidence type="ECO:0000313" key="3">
    <source>
        <dbReference type="Proteomes" id="UP001211907"/>
    </source>
</evidence>
<dbReference type="Pfam" id="PF00612">
    <property type="entry name" value="IQ"/>
    <property type="match status" value="2"/>
</dbReference>
<sequence length="722" mass="80003">MFPAIINEQQKGLIKPDAINSKKQHFLENTSSDSQEIAKAVAEKQIPSIHAYQFHNYDPSKDPLLIRKQPILRPLVDFKSLEFHRNWPLEYLSLRLQKEREKELETFKSLFQLRVNNPYVADCELELRQKQTRGKQHHFDSDNTVHKHKNKHPHPYHPHPPHHNHPDLENNSSNEHHILQQKLVTRYQKYRHLIHPPQHPTNPAPLHPDAAVFSRLAAPISHTNCNHIQSDQSCLSWSEDGTKIIRSGGISPESLARLAAPKMRSKTPGQQPQPHPSGNPPRRVSSAAIARLAAPRVVHPVFVPEDTAAIAAAWKPMTNRIVLSDASYARLLQISRPRNWQEIEDTRRMATGYQPVNDEVSAAANNSKQSQQASASNTQDGTQVGENGLEVPDVESSKAVVNGSSDSNEVVTVFDNASDQNDDLPEKLEQNIAAEASAEQQAPQNLEISEQQQQQSQLEKGGDSTNGDNSQDPSDILAITANDATASEIGAAITLQATFRGFQARKKSRASQDKLHDENTPHINQAAAAADQSEETNTSNGSKQPEQEQSRDETLLPENDILAIQPQTATESEINAAVILQATFRGFQARKKLKDSFDELNTSTENSAANKHQDAETNHSQEGKEEAPVLLTTEKNDENTAAAEASDSTSNQEKIAEQEIVLSITSKAAAESEVNAAITLQANFREFEQTREKSKDSLNELNSSNPDEEAGSGKILEDESNS</sequence>
<feature type="compositionally biased region" description="Low complexity" evidence="1">
    <location>
        <begin position="436"/>
        <end position="459"/>
    </location>
</feature>
<comment type="caution">
    <text evidence="2">The sequence shown here is derived from an EMBL/GenBank/DDBJ whole genome shotgun (WGS) entry which is preliminary data.</text>
</comment>
<feature type="region of interest" description="Disordered" evidence="1">
    <location>
        <begin position="601"/>
        <end position="628"/>
    </location>
</feature>
<dbReference type="SMART" id="SM00015">
    <property type="entry name" value="IQ"/>
    <property type="match status" value="2"/>
</dbReference>
<accession>A0AAD5SP64</accession>
<feature type="compositionally biased region" description="Polar residues" evidence="1">
    <location>
        <begin position="601"/>
        <end position="610"/>
    </location>
</feature>
<dbReference type="AlphaFoldDB" id="A0AAD5SP64"/>
<feature type="compositionally biased region" description="Polar residues" evidence="1">
    <location>
        <begin position="535"/>
        <end position="544"/>
    </location>
</feature>
<dbReference type="Gene3D" id="1.20.5.190">
    <property type="match status" value="1"/>
</dbReference>
<dbReference type="PROSITE" id="PS50096">
    <property type="entry name" value="IQ"/>
    <property type="match status" value="2"/>
</dbReference>
<dbReference type="EMBL" id="JADGJH010004357">
    <property type="protein sequence ID" value="KAJ3086124.1"/>
    <property type="molecule type" value="Genomic_DNA"/>
</dbReference>
<dbReference type="InterPro" id="IPR000048">
    <property type="entry name" value="IQ_motif_EF-hand-BS"/>
</dbReference>
<feature type="region of interest" description="Disordered" evidence="1">
    <location>
        <begin position="261"/>
        <end position="284"/>
    </location>
</feature>
<feature type="compositionally biased region" description="Basic and acidic residues" evidence="1">
    <location>
        <begin position="611"/>
        <end position="627"/>
    </location>
</feature>
<evidence type="ECO:0000313" key="2">
    <source>
        <dbReference type="EMBL" id="KAJ3086124.1"/>
    </source>
</evidence>
<feature type="compositionally biased region" description="Polar residues" evidence="1">
    <location>
        <begin position="463"/>
        <end position="473"/>
    </location>
</feature>
<keyword evidence="3" id="KW-1185">Reference proteome</keyword>
<feature type="compositionally biased region" description="Low complexity" evidence="1">
    <location>
        <begin position="362"/>
        <end position="377"/>
    </location>
</feature>
<dbReference type="Proteomes" id="UP001211907">
    <property type="component" value="Unassembled WGS sequence"/>
</dbReference>
<dbReference type="CDD" id="cd23767">
    <property type="entry name" value="IQCD"/>
    <property type="match status" value="1"/>
</dbReference>
<gene>
    <name evidence="2" type="ORF">HK100_008801</name>
</gene>
<feature type="region of interest" description="Disordered" evidence="1">
    <location>
        <begin position="690"/>
        <end position="722"/>
    </location>
</feature>
<proteinExistence type="predicted"/>
<protein>
    <submittedName>
        <fullName evidence="2">Uncharacterized protein</fullName>
    </submittedName>
</protein>
<feature type="compositionally biased region" description="Basic residues" evidence="1">
    <location>
        <begin position="146"/>
        <end position="163"/>
    </location>
</feature>
<feature type="region of interest" description="Disordered" evidence="1">
    <location>
        <begin position="436"/>
        <end position="475"/>
    </location>
</feature>
<feature type="region of interest" description="Disordered" evidence="1">
    <location>
        <begin position="526"/>
        <end position="557"/>
    </location>
</feature>
<reference evidence="2" key="1">
    <citation type="submission" date="2020-05" db="EMBL/GenBank/DDBJ databases">
        <title>Phylogenomic resolution of chytrid fungi.</title>
        <authorList>
            <person name="Stajich J.E."/>
            <person name="Amses K."/>
            <person name="Simmons R."/>
            <person name="Seto K."/>
            <person name="Myers J."/>
            <person name="Bonds A."/>
            <person name="Quandt C.A."/>
            <person name="Barry K."/>
            <person name="Liu P."/>
            <person name="Grigoriev I."/>
            <person name="Longcore J.E."/>
            <person name="James T.Y."/>
        </authorList>
    </citation>
    <scope>NUCLEOTIDE SEQUENCE</scope>
    <source>
        <strain evidence="2">JEL0513</strain>
    </source>
</reference>
<evidence type="ECO:0000256" key="1">
    <source>
        <dbReference type="SAM" id="MobiDB-lite"/>
    </source>
</evidence>
<name>A0AAD5SP64_9FUNG</name>
<feature type="compositionally biased region" description="Basic and acidic residues" evidence="1">
    <location>
        <begin position="545"/>
        <end position="554"/>
    </location>
</feature>
<feature type="region of interest" description="Disordered" evidence="1">
    <location>
        <begin position="133"/>
        <end position="172"/>
    </location>
</feature>
<feature type="region of interest" description="Disordered" evidence="1">
    <location>
        <begin position="362"/>
        <end position="393"/>
    </location>
</feature>